<keyword evidence="1" id="KW-0175">Coiled coil</keyword>
<dbReference type="OrthoDB" id="1132266at2"/>
<dbReference type="Pfam" id="PF19579">
    <property type="entry name" value="FtsL_2"/>
    <property type="match status" value="1"/>
</dbReference>
<dbReference type="Proteomes" id="UP000215214">
    <property type="component" value="Chromosome TJEJU"/>
</dbReference>
<feature type="coiled-coil region" evidence="1">
    <location>
        <begin position="46"/>
        <end position="73"/>
    </location>
</feature>
<sequence>MADNSGGIYDVLRGSFLTDESAGKNWKIILFVVGLLLVMIWSAHSIDEKVVRIAELNKKKRELRAEYVDTSTILMRMKLESAIRKKVMPTGLEPAQEPPQKIKVIVK</sequence>
<protein>
    <recommendedName>
        <fullName evidence="5">S-adenosyl-methyltransferase</fullName>
    </recommendedName>
</protein>
<accession>A0A238U833</accession>
<dbReference type="RefSeq" id="WP_095069962.1">
    <property type="nucleotide sequence ID" value="NZ_LT899436.1"/>
</dbReference>
<proteinExistence type="predicted"/>
<evidence type="ECO:0008006" key="5">
    <source>
        <dbReference type="Google" id="ProtNLM"/>
    </source>
</evidence>
<evidence type="ECO:0000256" key="2">
    <source>
        <dbReference type="SAM" id="Phobius"/>
    </source>
</evidence>
<gene>
    <name evidence="3" type="ORF">TJEJU_0997</name>
</gene>
<keyword evidence="2" id="KW-0472">Membrane</keyword>
<name>A0A238U833_9FLAO</name>
<dbReference type="AlphaFoldDB" id="A0A238U833"/>
<keyword evidence="2" id="KW-0812">Transmembrane</keyword>
<feature type="transmembrane region" description="Helical" evidence="2">
    <location>
        <begin position="26"/>
        <end position="43"/>
    </location>
</feature>
<keyword evidence="2" id="KW-1133">Transmembrane helix</keyword>
<dbReference type="EMBL" id="LT899436">
    <property type="protein sequence ID" value="SNR14758.1"/>
    <property type="molecule type" value="Genomic_DNA"/>
</dbReference>
<dbReference type="KEGG" id="tje:TJEJU_0997"/>
<evidence type="ECO:0000256" key="1">
    <source>
        <dbReference type="SAM" id="Coils"/>
    </source>
</evidence>
<evidence type="ECO:0000313" key="4">
    <source>
        <dbReference type="Proteomes" id="UP000215214"/>
    </source>
</evidence>
<reference evidence="3 4" key="1">
    <citation type="submission" date="2017-07" db="EMBL/GenBank/DDBJ databases">
        <authorList>
            <person name="Sun Z.S."/>
            <person name="Albrecht U."/>
            <person name="Echele G."/>
            <person name="Lee C.C."/>
        </authorList>
    </citation>
    <scope>NUCLEOTIDE SEQUENCE [LARGE SCALE GENOMIC DNA]</scope>
    <source>
        <strain evidence="4">type strain: KCTC 22618</strain>
    </source>
</reference>
<keyword evidence="4" id="KW-1185">Reference proteome</keyword>
<organism evidence="3 4">
    <name type="scientific">Tenacibaculum jejuense</name>
    <dbReference type="NCBI Taxonomy" id="584609"/>
    <lineage>
        <taxon>Bacteria</taxon>
        <taxon>Pseudomonadati</taxon>
        <taxon>Bacteroidota</taxon>
        <taxon>Flavobacteriia</taxon>
        <taxon>Flavobacteriales</taxon>
        <taxon>Flavobacteriaceae</taxon>
        <taxon>Tenacibaculum</taxon>
    </lineage>
</organism>
<evidence type="ECO:0000313" key="3">
    <source>
        <dbReference type="EMBL" id="SNR14758.1"/>
    </source>
</evidence>
<dbReference type="InterPro" id="IPR045755">
    <property type="entry name" value="FtsL-like"/>
</dbReference>